<sequence>MALVNPLANLLRPKTLSDYAGQCHLLGDAGVLAPLIKNKQLPSMILWGPPGCGKTSLAHVIAEETQIPMHFLSAINSGVKDIKQIGDANQQGLLSESSLVFVDEIHRFNKSQQDALLPYVEAGNIILIGATTENPAFSINKALLSRMRVFTLEKLDEDALLELLLKALNKTGMLPSGVSLNEVMQQASINAMLDVSKGDARRLLTTLEVIIASIQIENPKVNNNDQISAITPELIYKVAGERIANYAKGGDEYYDLLSAFHKSIRGSSVDGGLFWFARLLQVNSDIVPICRRLLAIASEDIGNADPRALEICLNAWDIYHRVGQAEGERAVAQAIVYCALAAKSNAVYNAFKQAVKAAKNYADEPVPLHLRNAPTALAKAAGHGEGYKYAHNFEGAYVPNYDYLPDAVGRPRFYQASDRGLEKQLSAKINYLQERDEWEASQKEGNT</sequence>
<dbReference type="GO" id="GO:0003677">
    <property type="term" value="F:DNA binding"/>
    <property type="evidence" value="ECO:0007669"/>
    <property type="project" value="InterPro"/>
</dbReference>
<dbReference type="PANTHER" id="PTHR13779">
    <property type="entry name" value="WERNER HELICASE-INTERACTING PROTEIN 1 FAMILY MEMBER"/>
    <property type="match status" value="1"/>
</dbReference>
<evidence type="ECO:0000259" key="7">
    <source>
        <dbReference type="SMART" id="SM00382"/>
    </source>
</evidence>
<comment type="similarity">
    <text evidence="2">Belongs to the AAA ATPase family. RarA/MGS1/WRNIP1 subfamily.</text>
</comment>
<protein>
    <recommendedName>
        <fullName evidence="3">Replication-associated recombination protein A</fullName>
    </recommendedName>
</protein>
<keyword evidence="5" id="KW-0547">Nucleotide-binding</keyword>
<dbReference type="SUPFAM" id="SSF48019">
    <property type="entry name" value="post-AAA+ oligomerization domain-like"/>
    <property type="match status" value="1"/>
</dbReference>
<dbReference type="InterPro" id="IPR003593">
    <property type="entry name" value="AAA+_ATPase"/>
</dbReference>
<dbReference type="Proteomes" id="UP001156601">
    <property type="component" value="Unassembled WGS sequence"/>
</dbReference>
<dbReference type="PANTHER" id="PTHR13779:SF7">
    <property type="entry name" value="ATPASE WRNIP1"/>
    <property type="match status" value="1"/>
</dbReference>
<dbReference type="Gene3D" id="1.10.8.60">
    <property type="match status" value="1"/>
</dbReference>
<name>A0AA37WJN0_9ALTE</name>
<dbReference type="GO" id="GO:0016887">
    <property type="term" value="F:ATP hydrolysis activity"/>
    <property type="evidence" value="ECO:0007669"/>
    <property type="project" value="InterPro"/>
</dbReference>
<evidence type="ECO:0000313" key="9">
    <source>
        <dbReference type="Proteomes" id="UP001156601"/>
    </source>
</evidence>
<dbReference type="GO" id="GO:0000731">
    <property type="term" value="P:DNA synthesis involved in DNA repair"/>
    <property type="evidence" value="ECO:0007669"/>
    <property type="project" value="TreeGrafter"/>
</dbReference>
<dbReference type="GO" id="GO:0005524">
    <property type="term" value="F:ATP binding"/>
    <property type="evidence" value="ECO:0007669"/>
    <property type="project" value="UniProtKB-KW"/>
</dbReference>
<dbReference type="SMART" id="SM00382">
    <property type="entry name" value="AAA"/>
    <property type="match status" value="1"/>
</dbReference>
<dbReference type="InterPro" id="IPR008921">
    <property type="entry name" value="DNA_pol3_clamp-load_cplx_C"/>
</dbReference>
<dbReference type="RefSeq" id="WP_284216284.1">
    <property type="nucleotide sequence ID" value="NZ_BSOT01000005.1"/>
</dbReference>
<dbReference type="Gene3D" id="1.20.272.10">
    <property type="match status" value="1"/>
</dbReference>
<keyword evidence="9" id="KW-1185">Reference proteome</keyword>
<dbReference type="InterPro" id="IPR032423">
    <property type="entry name" value="AAA_assoc_2"/>
</dbReference>
<reference evidence="8" key="1">
    <citation type="journal article" date="2014" name="Int. J. Syst. Evol. Microbiol.">
        <title>Complete genome sequence of Corynebacterium casei LMG S-19264T (=DSM 44701T), isolated from a smear-ripened cheese.</title>
        <authorList>
            <consortium name="US DOE Joint Genome Institute (JGI-PGF)"/>
            <person name="Walter F."/>
            <person name="Albersmeier A."/>
            <person name="Kalinowski J."/>
            <person name="Ruckert C."/>
        </authorList>
    </citation>
    <scope>NUCLEOTIDE SEQUENCE</scope>
    <source>
        <strain evidence="8">NBRC 110023</strain>
    </source>
</reference>
<dbReference type="FunFam" id="1.20.272.10:FF:000001">
    <property type="entry name" value="Putative AAA family ATPase"/>
    <property type="match status" value="1"/>
</dbReference>
<evidence type="ECO:0000313" key="8">
    <source>
        <dbReference type="EMBL" id="GLR69980.1"/>
    </source>
</evidence>
<organism evidence="8 9">
    <name type="scientific">Agaribacter marinus</name>
    <dbReference type="NCBI Taxonomy" id="1431249"/>
    <lineage>
        <taxon>Bacteria</taxon>
        <taxon>Pseudomonadati</taxon>
        <taxon>Pseudomonadota</taxon>
        <taxon>Gammaproteobacteria</taxon>
        <taxon>Alteromonadales</taxon>
        <taxon>Alteromonadaceae</taxon>
        <taxon>Agaribacter</taxon>
    </lineage>
</organism>
<dbReference type="Pfam" id="PF12002">
    <property type="entry name" value="MgsA_C"/>
    <property type="match status" value="1"/>
</dbReference>
<comment type="function">
    <text evidence="1">DNA-dependent ATPase that plays important roles in cellular responses to stalled DNA replication processes.</text>
</comment>
<dbReference type="FunFam" id="3.40.50.300:FF:000137">
    <property type="entry name" value="Replication-associated recombination protein A"/>
    <property type="match status" value="1"/>
</dbReference>
<evidence type="ECO:0000256" key="3">
    <source>
        <dbReference type="ARBA" id="ARBA00020776"/>
    </source>
</evidence>
<dbReference type="AlphaFoldDB" id="A0AA37WJN0"/>
<evidence type="ECO:0000256" key="1">
    <source>
        <dbReference type="ARBA" id="ARBA00002393"/>
    </source>
</evidence>
<dbReference type="CDD" id="cd00009">
    <property type="entry name" value="AAA"/>
    <property type="match status" value="1"/>
</dbReference>
<dbReference type="Pfam" id="PF16193">
    <property type="entry name" value="AAA_assoc_2"/>
    <property type="match status" value="1"/>
</dbReference>
<evidence type="ECO:0000256" key="2">
    <source>
        <dbReference type="ARBA" id="ARBA00008959"/>
    </source>
</evidence>
<proteinExistence type="inferred from homology"/>
<feature type="domain" description="AAA+ ATPase" evidence="7">
    <location>
        <begin position="40"/>
        <end position="155"/>
    </location>
</feature>
<dbReference type="InterPro" id="IPR051314">
    <property type="entry name" value="AAA_ATPase_RarA/MGS1/WRNIP1"/>
</dbReference>
<dbReference type="EMBL" id="BSOT01000005">
    <property type="protein sequence ID" value="GLR69980.1"/>
    <property type="molecule type" value="Genomic_DNA"/>
</dbReference>
<dbReference type="InterPro" id="IPR027417">
    <property type="entry name" value="P-loop_NTPase"/>
</dbReference>
<accession>A0AA37WJN0</accession>
<dbReference type="SUPFAM" id="SSF52540">
    <property type="entry name" value="P-loop containing nucleoside triphosphate hydrolases"/>
    <property type="match status" value="1"/>
</dbReference>
<dbReference type="GO" id="GO:0008047">
    <property type="term" value="F:enzyme activator activity"/>
    <property type="evidence" value="ECO:0007669"/>
    <property type="project" value="TreeGrafter"/>
</dbReference>
<comment type="caution">
    <text evidence="8">The sequence shown here is derived from an EMBL/GenBank/DDBJ whole genome shotgun (WGS) entry which is preliminary data.</text>
</comment>
<gene>
    <name evidence="8" type="ORF">GCM10007852_08880</name>
</gene>
<dbReference type="GO" id="GO:0017116">
    <property type="term" value="F:single-stranded DNA helicase activity"/>
    <property type="evidence" value="ECO:0007669"/>
    <property type="project" value="TreeGrafter"/>
</dbReference>
<dbReference type="Gene3D" id="1.10.3710.10">
    <property type="entry name" value="DNA polymerase III clamp loader subunits, C-terminal domain"/>
    <property type="match status" value="1"/>
</dbReference>
<dbReference type="InterPro" id="IPR003959">
    <property type="entry name" value="ATPase_AAA_core"/>
</dbReference>
<dbReference type="GO" id="GO:0006261">
    <property type="term" value="P:DNA-templated DNA replication"/>
    <property type="evidence" value="ECO:0007669"/>
    <property type="project" value="TreeGrafter"/>
</dbReference>
<evidence type="ECO:0000256" key="4">
    <source>
        <dbReference type="ARBA" id="ARBA00022705"/>
    </source>
</evidence>
<dbReference type="InterPro" id="IPR021886">
    <property type="entry name" value="MgsA_C"/>
</dbReference>
<dbReference type="Gene3D" id="3.40.50.300">
    <property type="entry name" value="P-loop containing nucleotide triphosphate hydrolases"/>
    <property type="match status" value="1"/>
</dbReference>
<dbReference type="Pfam" id="PF00004">
    <property type="entry name" value="AAA"/>
    <property type="match status" value="1"/>
</dbReference>
<keyword evidence="6" id="KW-0067">ATP-binding</keyword>
<evidence type="ECO:0000256" key="6">
    <source>
        <dbReference type="ARBA" id="ARBA00022840"/>
    </source>
</evidence>
<evidence type="ECO:0000256" key="5">
    <source>
        <dbReference type="ARBA" id="ARBA00022741"/>
    </source>
</evidence>
<reference evidence="8" key="2">
    <citation type="submission" date="2023-01" db="EMBL/GenBank/DDBJ databases">
        <title>Draft genome sequence of Agaribacter marinus strain NBRC 110023.</title>
        <authorList>
            <person name="Sun Q."/>
            <person name="Mori K."/>
        </authorList>
    </citation>
    <scope>NUCLEOTIDE SEQUENCE</scope>
    <source>
        <strain evidence="8">NBRC 110023</strain>
    </source>
</reference>
<keyword evidence="4" id="KW-0235">DNA replication</keyword>